<accession>A0A5C6XEJ8</accession>
<evidence type="ECO:0000313" key="2">
    <source>
        <dbReference type="EMBL" id="TXD42721.1"/>
    </source>
</evidence>
<feature type="region of interest" description="Disordered" evidence="1">
    <location>
        <begin position="1"/>
        <end position="62"/>
    </location>
</feature>
<gene>
    <name evidence="2" type="ORF">FRC96_02935</name>
</gene>
<evidence type="ECO:0000313" key="3">
    <source>
        <dbReference type="Proteomes" id="UP000321046"/>
    </source>
</evidence>
<comment type="caution">
    <text evidence="2">The sequence shown here is derived from an EMBL/GenBank/DDBJ whole genome shotgun (WGS) entry which is preliminary data.</text>
</comment>
<dbReference type="Proteomes" id="UP000321046">
    <property type="component" value="Unassembled WGS sequence"/>
</dbReference>
<sequence length="62" mass="6943">MRRRPMTGSCRPARPPTPRTPTRCSPCRSSSRPATRLAAPMSPRASLWRGRSRSMRMRACGS</sequence>
<feature type="compositionally biased region" description="Low complexity" evidence="1">
    <location>
        <begin position="20"/>
        <end position="36"/>
    </location>
</feature>
<name>A0A5C6XEJ8_9DELT</name>
<proteinExistence type="predicted"/>
<organism evidence="2 3">
    <name type="scientific">Lujinxingia vulgaris</name>
    <dbReference type="NCBI Taxonomy" id="2600176"/>
    <lineage>
        <taxon>Bacteria</taxon>
        <taxon>Deltaproteobacteria</taxon>
        <taxon>Bradymonadales</taxon>
        <taxon>Lujinxingiaceae</taxon>
        <taxon>Lujinxingia</taxon>
    </lineage>
</organism>
<reference evidence="2 3" key="1">
    <citation type="submission" date="2019-08" db="EMBL/GenBank/DDBJ databases">
        <title>Bradymonadales sp. TMQ2.</title>
        <authorList>
            <person name="Liang Q."/>
        </authorList>
    </citation>
    <scope>NUCLEOTIDE SEQUENCE [LARGE SCALE GENOMIC DNA]</scope>
    <source>
        <strain evidence="2 3">TMQ2</strain>
    </source>
</reference>
<dbReference type="AlphaFoldDB" id="A0A5C6XEJ8"/>
<dbReference type="EMBL" id="VOSL01000014">
    <property type="protein sequence ID" value="TXD42721.1"/>
    <property type="molecule type" value="Genomic_DNA"/>
</dbReference>
<evidence type="ECO:0000256" key="1">
    <source>
        <dbReference type="SAM" id="MobiDB-lite"/>
    </source>
</evidence>
<protein>
    <submittedName>
        <fullName evidence="2">Uncharacterized protein</fullName>
    </submittedName>
</protein>